<reference evidence="2" key="1">
    <citation type="submission" date="2019-11" db="EMBL/GenBank/DDBJ databases">
        <authorList>
            <person name="Feng L."/>
        </authorList>
    </citation>
    <scope>NUCLEOTIDE SEQUENCE</scope>
    <source>
        <strain evidence="2">VrattiLFYP33</strain>
    </source>
</reference>
<keyword evidence="1" id="KW-0732">Signal</keyword>
<feature type="chain" id="PRO_5026967152" description="Outer membrane protein beta-barrel domain-containing protein" evidence="1">
    <location>
        <begin position="22"/>
        <end position="192"/>
    </location>
</feature>
<feature type="signal peptide" evidence="1">
    <location>
        <begin position="1"/>
        <end position="21"/>
    </location>
</feature>
<sequence length="192" mass="20604">MNKKVLVATLAATMLTGAAFAAAVPVTDINEGDSKIGVEYSFSQSVTGESGHADGFGVNLQTGLTDKWALQYSYNKVNLDQSSDVKDHQLNAVYEFHPNFNGYVGGTYIKAGGDNETGLQVGVIGHMPLADRLQGFAKVGFGNDIKNTYQVGATYALNNEFDLSLYYQYDKYSVDNGDGSVKGLHAGIGYNF</sequence>
<dbReference type="GeneID" id="91963457"/>
<evidence type="ECO:0000256" key="1">
    <source>
        <dbReference type="SAM" id="SignalP"/>
    </source>
</evidence>
<proteinExistence type="predicted"/>
<dbReference type="RefSeq" id="WP_021841488.1">
    <property type="nucleotide sequence ID" value="NZ_CACRUX010000043.1"/>
</dbReference>
<gene>
    <name evidence="2" type="ORF">VRLFYP33_01011</name>
</gene>
<dbReference type="EMBL" id="CACRUX010000043">
    <property type="protein sequence ID" value="VYU00752.1"/>
    <property type="molecule type" value="Genomic_DNA"/>
</dbReference>
<dbReference type="InterPro" id="IPR023614">
    <property type="entry name" value="Porin_dom_sf"/>
</dbReference>
<dbReference type="OrthoDB" id="1632027at2"/>
<organism evidence="2">
    <name type="scientific">Veillonella ratti</name>
    <dbReference type="NCBI Taxonomy" id="103892"/>
    <lineage>
        <taxon>Bacteria</taxon>
        <taxon>Bacillati</taxon>
        <taxon>Bacillota</taxon>
        <taxon>Negativicutes</taxon>
        <taxon>Veillonellales</taxon>
        <taxon>Veillonellaceae</taxon>
        <taxon>Veillonella</taxon>
    </lineage>
</organism>
<evidence type="ECO:0000313" key="2">
    <source>
        <dbReference type="EMBL" id="VYU00752.1"/>
    </source>
</evidence>
<dbReference type="Gene3D" id="2.40.160.10">
    <property type="entry name" value="Porin"/>
    <property type="match status" value="1"/>
</dbReference>
<protein>
    <recommendedName>
        <fullName evidence="3">Outer membrane protein beta-barrel domain-containing protein</fullName>
    </recommendedName>
</protein>
<accession>A0A6N3BA07</accession>
<dbReference type="AlphaFoldDB" id="A0A6N3BA07"/>
<name>A0A6N3BA07_9FIRM</name>
<evidence type="ECO:0008006" key="3">
    <source>
        <dbReference type="Google" id="ProtNLM"/>
    </source>
</evidence>
<dbReference type="SUPFAM" id="SSF56935">
    <property type="entry name" value="Porins"/>
    <property type="match status" value="1"/>
</dbReference>